<sequence length="668" mass="74266">MMKNIYLDVNFKANDKTSFFSKSTPGLLLLLFMFIFSTHSLSAQAVNEQSNTHTSSNCQNPTRIEGMVFIENTGKSLKGIPVLLVPQDGVSGGVQMQVTNAEGKYYFMNMAAGKYLLQIGDANLNHSKALYAVESNMFIAEIKSCDHQTKNFGYSNTSQSVIGNFVWYDFNGNGIQDEWFDANEDGKITQNIPDQNGYVDFENWEWIDLNGDGSYEGTENIGELNKAGLGNQKSANIFITGPNGYSREVEIDYLGHYIDQPTESGEYQVRLEMDAHLSAASEKMGFSGKVKIIPNFGKRILAMEEEDGPIIDCGPTKESLFAIQLSARELVRFDIDFGIRCQERPPVKEILANDIDLGEFDRSYGGLLGNILSNVLFDGNTANPKEVDFEFTDLDDVIGLLLNEKGEISLIPEMNEARKYRLTYVLREAGNPDNQKVAFVTFSLKNDQSDLSVILTSNKVELWEGDVFEYQIEISNDGALKATGVAITNYLPAGVTYLSSSVLENKSNIELSNPSFAGNKITWKAVGFPTDAKLILAVKVKSNPLNGTNVRTTTNLVEVSAAETDVNPHNNVAELVNVIHPFFIPNVITPNGDNKNDRFEIRGIETFVSNKIKIFNRFGDNVFERTAYANNWDATGQAEGTYYYELVSVDNQGGIHEFKGWVQVVKEK</sequence>
<dbReference type="NCBIfam" id="TIGR01451">
    <property type="entry name" value="B_ant_repeat"/>
    <property type="match status" value="1"/>
</dbReference>
<dbReference type="Pfam" id="PF13585">
    <property type="entry name" value="CHU_C"/>
    <property type="match status" value="1"/>
</dbReference>
<keyword evidence="4" id="KW-1185">Reference proteome</keyword>
<protein>
    <submittedName>
        <fullName evidence="3">Conserved repeat domain-containing protein/gliding motility-associated C-terminal domain-containing protein</fullName>
    </submittedName>
</protein>
<dbReference type="Gene3D" id="2.60.40.3080">
    <property type="match status" value="1"/>
</dbReference>
<keyword evidence="1" id="KW-0732">Signal</keyword>
<dbReference type="InterPro" id="IPR047589">
    <property type="entry name" value="DUF11_rpt"/>
</dbReference>
<dbReference type="EMBL" id="FNQC01000001">
    <property type="protein sequence ID" value="SDY50072.1"/>
    <property type="molecule type" value="Genomic_DNA"/>
</dbReference>
<dbReference type="InterPro" id="IPR026341">
    <property type="entry name" value="T9SS_type_B"/>
</dbReference>
<feature type="domain" description="DUF11" evidence="2">
    <location>
        <begin position="450"/>
        <end position="574"/>
    </location>
</feature>
<evidence type="ECO:0000313" key="3">
    <source>
        <dbReference type="EMBL" id="SDY50072.1"/>
    </source>
</evidence>
<proteinExistence type="predicted"/>
<feature type="signal peptide" evidence="1">
    <location>
        <begin position="1"/>
        <end position="45"/>
    </location>
</feature>
<dbReference type="Proteomes" id="UP000199663">
    <property type="component" value="Unassembled WGS sequence"/>
</dbReference>
<dbReference type="SUPFAM" id="SSF49478">
    <property type="entry name" value="Cna protein B-type domain"/>
    <property type="match status" value="1"/>
</dbReference>
<dbReference type="NCBIfam" id="TIGR04131">
    <property type="entry name" value="Bac_Flav_CTERM"/>
    <property type="match status" value="1"/>
</dbReference>
<evidence type="ECO:0000313" key="4">
    <source>
        <dbReference type="Proteomes" id="UP000199663"/>
    </source>
</evidence>
<dbReference type="RefSeq" id="WP_019596161.1">
    <property type="nucleotide sequence ID" value="NZ_FNQC01000001.1"/>
</dbReference>
<accession>A0A1H3KCX7</accession>
<reference evidence="3 4" key="1">
    <citation type="submission" date="2016-10" db="EMBL/GenBank/DDBJ databases">
        <authorList>
            <person name="Varghese N."/>
            <person name="Submissions S."/>
        </authorList>
    </citation>
    <scope>NUCLEOTIDE SEQUENCE [LARGE SCALE GENOMIC DNA]</scope>
    <source>
        <strain evidence="3 4">DSM 17997</strain>
    </source>
</reference>
<name>A0A1H3KCX7_9BACT</name>
<organism evidence="3 4">
    <name type="scientific">Rhodonellum ikkaensis</name>
    <dbReference type="NCBI Taxonomy" id="336829"/>
    <lineage>
        <taxon>Bacteria</taxon>
        <taxon>Pseudomonadati</taxon>
        <taxon>Bacteroidota</taxon>
        <taxon>Cytophagia</taxon>
        <taxon>Cytophagales</taxon>
        <taxon>Cytophagaceae</taxon>
        <taxon>Rhodonellum</taxon>
    </lineage>
</organism>
<dbReference type="Pfam" id="PF01345">
    <property type="entry name" value="DUF11"/>
    <property type="match status" value="1"/>
</dbReference>
<evidence type="ECO:0000256" key="1">
    <source>
        <dbReference type="SAM" id="SignalP"/>
    </source>
</evidence>
<feature type="chain" id="PRO_5045743895" evidence="1">
    <location>
        <begin position="46"/>
        <end position="668"/>
    </location>
</feature>
<evidence type="ECO:0000259" key="2">
    <source>
        <dbReference type="Pfam" id="PF01345"/>
    </source>
</evidence>
<comment type="caution">
    <text evidence="3">The sequence shown here is derived from an EMBL/GenBank/DDBJ whole genome shotgun (WGS) entry which is preliminary data.</text>
</comment>
<dbReference type="InterPro" id="IPR001434">
    <property type="entry name" value="OmcB-like_DUF11"/>
</dbReference>
<gene>
    <name evidence="3" type="ORF">SAMN05444412_101344</name>
</gene>